<protein>
    <submittedName>
        <fullName evidence="1">Nuclear transport factor</fullName>
    </submittedName>
</protein>
<evidence type="ECO:0000313" key="2">
    <source>
        <dbReference type="Proteomes" id="UP001558632"/>
    </source>
</evidence>
<dbReference type="Proteomes" id="UP001558632">
    <property type="component" value="Unassembled WGS sequence"/>
</dbReference>
<accession>A0ABR3K2R6</accession>
<proteinExistence type="predicted"/>
<keyword evidence="2" id="KW-1185">Reference proteome</keyword>
<dbReference type="EMBL" id="JBEUSY010000517">
    <property type="protein sequence ID" value="KAL1228190.1"/>
    <property type="molecule type" value="Genomic_DNA"/>
</dbReference>
<evidence type="ECO:0000313" key="1">
    <source>
        <dbReference type="EMBL" id="KAL1228190.1"/>
    </source>
</evidence>
<organism evidence="1 2">
    <name type="scientific">Trichinella spiralis</name>
    <name type="common">Trichina worm</name>
    <dbReference type="NCBI Taxonomy" id="6334"/>
    <lineage>
        <taxon>Eukaryota</taxon>
        <taxon>Metazoa</taxon>
        <taxon>Ecdysozoa</taxon>
        <taxon>Nematoda</taxon>
        <taxon>Enoplea</taxon>
        <taxon>Dorylaimia</taxon>
        <taxon>Trichinellida</taxon>
        <taxon>Trichinellidae</taxon>
        <taxon>Trichinella</taxon>
    </lineage>
</organism>
<reference evidence="1 2" key="1">
    <citation type="submission" date="2024-07" db="EMBL/GenBank/DDBJ databases">
        <title>Enhanced genomic and transcriptomic resources for Trichinella pseudospiralis and T. spiralis underpin the discovery of pronounced molecular differences between stages and species.</title>
        <authorList>
            <person name="Pasi K.K."/>
            <person name="La Rosa G."/>
            <person name="Gomez-Morales M.A."/>
            <person name="Tosini F."/>
            <person name="Sumanam S."/>
            <person name="Young N.D."/>
            <person name="Chang B.C."/>
            <person name="Robin G.B."/>
        </authorList>
    </citation>
    <scope>NUCLEOTIDE SEQUENCE [LARGE SCALE GENOMIC DNA]</scope>
    <source>
        <strain evidence="1">ISS534</strain>
    </source>
</reference>
<gene>
    <name evidence="1" type="ORF">TSPI_09887</name>
</gene>
<comment type="caution">
    <text evidence="1">The sequence shown here is derived from an EMBL/GenBank/DDBJ whole genome shotgun (WGS) entry which is preliminary data.</text>
</comment>
<sequence length="162" mass="18731">MEFQKVGGWFVENDWKETDCGGTIVLITVERIIIDNRKKMEYICLLMSKELELKKMVTEMMEINEPLTCTHKHIWMYVYHGKNKILHSNSKVTLLVGRRYADSLSYELNRRVSSTPFKDQKQEKLDGCSGKVEMACTRLAAAMFSSSPEMDERKAAHMKALS</sequence>
<name>A0ABR3K2R6_TRISP</name>